<dbReference type="PANTHER" id="PTHR10622:SF10">
    <property type="entry name" value="HET DOMAIN-CONTAINING PROTEIN"/>
    <property type="match status" value="1"/>
</dbReference>
<evidence type="ECO:0000313" key="3">
    <source>
        <dbReference type="Proteomes" id="UP000054217"/>
    </source>
</evidence>
<dbReference type="InterPro" id="IPR010730">
    <property type="entry name" value="HET"/>
</dbReference>
<reference evidence="2 3" key="1">
    <citation type="submission" date="2014-04" db="EMBL/GenBank/DDBJ databases">
        <authorList>
            <consortium name="DOE Joint Genome Institute"/>
            <person name="Kuo A."/>
            <person name="Kohler A."/>
            <person name="Costa M.D."/>
            <person name="Nagy L.G."/>
            <person name="Floudas D."/>
            <person name="Copeland A."/>
            <person name="Barry K.W."/>
            <person name="Cichocki N."/>
            <person name="Veneault-Fourrey C."/>
            <person name="LaButti K."/>
            <person name="Lindquist E.A."/>
            <person name="Lipzen A."/>
            <person name="Lundell T."/>
            <person name="Morin E."/>
            <person name="Murat C."/>
            <person name="Sun H."/>
            <person name="Tunlid A."/>
            <person name="Henrissat B."/>
            <person name="Grigoriev I.V."/>
            <person name="Hibbett D.S."/>
            <person name="Martin F."/>
            <person name="Nordberg H.P."/>
            <person name="Cantor M.N."/>
            <person name="Hua S.X."/>
        </authorList>
    </citation>
    <scope>NUCLEOTIDE SEQUENCE [LARGE SCALE GENOMIC DNA]</scope>
    <source>
        <strain evidence="2 3">Marx 270</strain>
    </source>
</reference>
<reference evidence="3" key="2">
    <citation type="submission" date="2015-01" db="EMBL/GenBank/DDBJ databases">
        <title>Evolutionary Origins and Diversification of the Mycorrhizal Mutualists.</title>
        <authorList>
            <consortium name="DOE Joint Genome Institute"/>
            <consortium name="Mycorrhizal Genomics Consortium"/>
            <person name="Kohler A."/>
            <person name="Kuo A."/>
            <person name="Nagy L.G."/>
            <person name="Floudas D."/>
            <person name="Copeland A."/>
            <person name="Barry K.W."/>
            <person name="Cichocki N."/>
            <person name="Veneault-Fourrey C."/>
            <person name="LaButti K."/>
            <person name="Lindquist E.A."/>
            <person name="Lipzen A."/>
            <person name="Lundell T."/>
            <person name="Morin E."/>
            <person name="Murat C."/>
            <person name="Riley R."/>
            <person name="Ohm R."/>
            <person name="Sun H."/>
            <person name="Tunlid A."/>
            <person name="Henrissat B."/>
            <person name="Grigoriev I.V."/>
            <person name="Hibbett D.S."/>
            <person name="Martin F."/>
        </authorList>
    </citation>
    <scope>NUCLEOTIDE SEQUENCE [LARGE SCALE GENOMIC DNA]</scope>
    <source>
        <strain evidence="3">Marx 270</strain>
    </source>
</reference>
<feature type="domain" description="Heterokaryon incompatibility" evidence="1">
    <location>
        <begin position="51"/>
        <end position="143"/>
    </location>
</feature>
<sequence length="248" mass="28168">MPPRLLHTPTGALCDRDALISHFVNSPAYLELYSLTSPTQIRAKISLFFRFTTLSHRWGIREPLLRDNEGEVIYDLERTEGLAKLQQICLFSLRHKFSWAWSDTCCIDKDSSAELQAAIGSMFSWYHRSSLTIVYLSDASDAGSLAGNIWFKRGWTLQELLASRALFYMQDWSPSLNSDARNHKTGPSMLQALEKATGAVAWYLEDSSPGMDDARSKLHWESDRSTTRPEDVAYSLFGMFKVHLPAIH</sequence>
<evidence type="ECO:0000313" key="2">
    <source>
        <dbReference type="EMBL" id="KIN97531.1"/>
    </source>
</evidence>
<dbReference type="Proteomes" id="UP000054217">
    <property type="component" value="Unassembled WGS sequence"/>
</dbReference>
<feature type="non-terminal residue" evidence="2">
    <location>
        <position position="248"/>
    </location>
</feature>
<proteinExistence type="predicted"/>
<organism evidence="2 3">
    <name type="scientific">Pisolithus tinctorius Marx 270</name>
    <dbReference type="NCBI Taxonomy" id="870435"/>
    <lineage>
        <taxon>Eukaryota</taxon>
        <taxon>Fungi</taxon>
        <taxon>Dikarya</taxon>
        <taxon>Basidiomycota</taxon>
        <taxon>Agaricomycotina</taxon>
        <taxon>Agaricomycetes</taxon>
        <taxon>Agaricomycetidae</taxon>
        <taxon>Boletales</taxon>
        <taxon>Sclerodermatineae</taxon>
        <taxon>Pisolithaceae</taxon>
        <taxon>Pisolithus</taxon>
    </lineage>
</organism>
<name>A0A0C3JIV0_PISTI</name>
<keyword evidence="3" id="KW-1185">Reference proteome</keyword>
<dbReference type="AlphaFoldDB" id="A0A0C3JIV0"/>
<dbReference type="Pfam" id="PF06985">
    <property type="entry name" value="HET"/>
    <property type="match status" value="1"/>
</dbReference>
<dbReference type="HOGENOM" id="CLU_000288_138_0_1"/>
<dbReference type="STRING" id="870435.A0A0C3JIV0"/>
<dbReference type="PANTHER" id="PTHR10622">
    <property type="entry name" value="HET DOMAIN-CONTAINING PROTEIN"/>
    <property type="match status" value="1"/>
</dbReference>
<gene>
    <name evidence="2" type="ORF">M404DRAFT_160068</name>
</gene>
<dbReference type="EMBL" id="KN832027">
    <property type="protein sequence ID" value="KIN97531.1"/>
    <property type="molecule type" value="Genomic_DNA"/>
</dbReference>
<accession>A0A0C3JIV0</accession>
<dbReference type="OrthoDB" id="674604at2759"/>
<evidence type="ECO:0000259" key="1">
    <source>
        <dbReference type="Pfam" id="PF06985"/>
    </source>
</evidence>
<dbReference type="InParanoid" id="A0A0C3JIV0"/>
<protein>
    <recommendedName>
        <fullName evidence="1">Heterokaryon incompatibility domain-containing protein</fullName>
    </recommendedName>
</protein>